<organism evidence="2">
    <name type="scientific">Fagus sylvatica</name>
    <name type="common">Beechnut</name>
    <dbReference type="NCBI Taxonomy" id="28930"/>
    <lineage>
        <taxon>Eukaryota</taxon>
        <taxon>Viridiplantae</taxon>
        <taxon>Streptophyta</taxon>
        <taxon>Embryophyta</taxon>
        <taxon>Tracheophyta</taxon>
        <taxon>Spermatophyta</taxon>
        <taxon>Magnoliopsida</taxon>
        <taxon>eudicotyledons</taxon>
        <taxon>Gunneridae</taxon>
        <taxon>Pentapetalae</taxon>
        <taxon>rosids</taxon>
        <taxon>fabids</taxon>
        <taxon>Fagales</taxon>
        <taxon>Fagaceae</taxon>
        <taxon>Fagus</taxon>
    </lineage>
</organism>
<dbReference type="EMBL" id="OIVN01000889">
    <property type="protein sequence ID" value="SPC86958.1"/>
    <property type="molecule type" value="Genomic_DNA"/>
</dbReference>
<feature type="region of interest" description="Disordered" evidence="1">
    <location>
        <begin position="297"/>
        <end position="396"/>
    </location>
</feature>
<evidence type="ECO:0000313" key="2">
    <source>
        <dbReference type="EMBL" id="SPC86958.1"/>
    </source>
</evidence>
<feature type="region of interest" description="Disordered" evidence="1">
    <location>
        <begin position="16"/>
        <end position="44"/>
    </location>
</feature>
<proteinExistence type="predicted"/>
<dbReference type="AlphaFoldDB" id="A0A2N9FIF1"/>
<feature type="compositionally biased region" description="Low complexity" evidence="1">
    <location>
        <begin position="28"/>
        <end position="44"/>
    </location>
</feature>
<feature type="compositionally biased region" description="Basic residues" evidence="1">
    <location>
        <begin position="373"/>
        <end position="390"/>
    </location>
</feature>
<evidence type="ECO:0000256" key="1">
    <source>
        <dbReference type="SAM" id="MobiDB-lite"/>
    </source>
</evidence>
<name>A0A2N9FIF1_FAGSY</name>
<sequence length="477" mass="51367">MSPPLLEIDQYQDNYDNLWDNSDQNHRANNNSDQNHHANNNFYQNHHANNSLASATINSTSPMENSSFDDVNNSFGPVNTASLVDNSAFGCFGAVNNSFGPVNTASPMDNSAFGCFGAVNNSFGLVNTASPMENSSFGCFGAVNNSFSPVNIASPMDNSAFGCFGAVNNSFGPVNSTSPMDNSSFGCFGAVNNSFGPVNTSSPMDNSAFGCFGNPMYNNSFGPFSPMYNNYSGPINSVVQQMIASNSVVNQVGPLPLNPPPIMPIADSNQNLPYHQSELHLAYASFAPQQGVTREVNGIGHGVPMVPQSDQVHYGGSTGTLEIPSSSRPLKRKSVAQTSESYDQSERDTTQITENINPAAARMPSNTGSSRSCSRKGKEKVPRPRKKNSTRKGETRLDSLQQACNASQQIYSSTDAALSIPPNPKPTSYSLTCSLCYKVNKNLIQENTILHGDMALDVGISQLLEKILREFNRTIEY</sequence>
<protein>
    <submittedName>
        <fullName evidence="2">Uncharacterized protein</fullName>
    </submittedName>
</protein>
<accession>A0A2N9FIF1</accession>
<gene>
    <name evidence="2" type="ORF">FSB_LOCUS14840</name>
</gene>
<reference evidence="2" key="1">
    <citation type="submission" date="2018-02" db="EMBL/GenBank/DDBJ databases">
        <authorList>
            <person name="Cohen D.B."/>
            <person name="Kent A.D."/>
        </authorList>
    </citation>
    <scope>NUCLEOTIDE SEQUENCE</scope>
</reference>
<feature type="compositionally biased region" description="Polar residues" evidence="1">
    <location>
        <begin position="319"/>
        <end position="328"/>
    </location>
</feature>